<reference evidence="1 2" key="1">
    <citation type="submission" date="2015-12" db="EMBL/GenBank/DDBJ databases">
        <title>Genome sequence of Mucilaginibacter gotjawali.</title>
        <authorList>
            <person name="Lee J.S."/>
            <person name="Lee K.C."/>
            <person name="Kim K.K."/>
            <person name="Lee B.W."/>
        </authorList>
    </citation>
    <scope>NUCLEOTIDE SEQUENCE [LARGE SCALE GENOMIC DNA]</scope>
    <source>
        <strain evidence="1 2">SA3-7</strain>
    </source>
</reference>
<accession>A0A0X8X555</accession>
<evidence type="ECO:0008006" key="3">
    <source>
        <dbReference type="Google" id="ProtNLM"/>
    </source>
</evidence>
<evidence type="ECO:0000313" key="1">
    <source>
        <dbReference type="EMBL" id="BAU55821.1"/>
    </source>
</evidence>
<dbReference type="EMBL" id="AP017313">
    <property type="protein sequence ID" value="BAU55821.1"/>
    <property type="molecule type" value="Genomic_DNA"/>
</dbReference>
<evidence type="ECO:0000313" key="2">
    <source>
        <dbReference type="Proteomes" id="UP000218263"/>
    </source>
</evidence>
<proteinExistence type="predicted"/>
<organism evidence="1 2">
    <name type="scientific">Mucilaginibacter gotjawali</name>
    <dbReference type="NCBI Taxonomy" id="1550579"/>
    <lineage>
        <taxon>Bacteria</taxon>
        <taxon>Pseudomonadati</taxon>
        <taxon>Bacteroidota</taxon>
        <taxon>Sphingobacteriia</taxon>
        <taxon>Sphingobacteriales</taxon>
        <taxon>Sphingobacteriaceae</taxon>
        <taxon>Mucilaginibacter</taxon>
    </lineage>
</organism>
<keyword evidence="2" id="KW-1185">Reference proteome</keyword>
<gene>
    <name evidence="1" type="ORF">MgSA37_04013</name>
</gene>
<dbReference type="Proteomes" id="UP000218263">
    <property type="component" value="Chromosome"/>
</dbReference>
<sequence>MEMKRQLLTLALFLSFTAIIITACKKESTDNSVYLPVVEGYLMPGHALSIKLYQQKSLTDTAKYGAAISGLQVYVSDGSTKVQLTESPKGTYTYSDQTFLAEGKTYTLQFNYLTYAVSAKTVMPGKPTNFATQYGTVTLSSTTTSDPNTSNTTIDKLTWDNPDSLNHVLVFYNKNGADFPLSSFGGSRSANFELNTNRASYYNLTQATFSYYGHYTVTLLRVNQEFIDLIKSNTSNSTSQNLTNIPTNVVNGYGIFTAMQADTLSFNLL</sequence>
<protein>
    <recommendedName>
        <fullName evidence="3">DUF4249 domain-containing protein</fullName>
    </recommendedName>
</protein>
<dbReference type="KEGG" id="mgot:MgSA37_04013"/>
<dbReference type="AlphaFoldDB" id="A0A0X8X555"/>
<name>A0A0X8X555_9SPHI</name>
<dbReference type="PROSITE" id="PS51257">
    <property type="entry name" value="PROKAR_LIPOPROTEIN"/>
    <property type="match status" value="1"/>
</dbReference>